<evidence type="ECO:0008006" key="4">
    <source>
        <dbReference type="Google" id="ProtNLM"/>
    </source>
</evidence>
<keyword evidence="1" id="KW-1133">Transmembrane helix</keyword>
<accession>A0A8F5VMC3</accession>
<evidence type="ECO:0000313" key="3">
    <source>
        <dbReference type="Proteomes" id="UP000694228"/>
    </source>
</evidence>
<proteinExistence type="predicted"/>
<keyword evidence="1" id="KW-0812">Transmembrane</keyword>
<dbReference type="EMBL" id="CP077107">
    <property type="protein sequence ID" value="QXO93558.1"/>
    <property type="molecule type" value="Genomic_DNA"/>
</dbReference>
<dbReference type="OrthoDB" id="132546at2157"/>
<dbReference type="Proteomes" id="UP000694228">
    <property type="component" value="Chromosome"/>
</dbReference>
<feature type="transmembrane region" description="Helical" evidence="1">
    <location>
        <begin position="74"/>
        <end position="95"/>
    </location>
</feature>
<name>A0A8F5VMC3_METHU</name>
<evidence type="ECO:0000256" key="1">
    <source>
        <dbReference type="SAM" id="Phobius"/>
    </source>
</evidence>
<gene>
    <name evidence="2" type="ORF">KSK55_09210</name>
</gene>
<organism evidence="2 3">
    <name type="scientific">Methanospirillum hungatei</name>
    <dbReference type="NCBI Taxonomy" id="2203"/>
    <lineage>
        <taxon>Archaea</taxon>
        <taxon>Methanobacteriati</taxon>
        <taxon>Methanobacteriota</taxon>
        <taxon>Stenosarchaea group</taxon>
        <taxon>Methanomicrobia</taxon>
        <taxon>Methanomicrobiales</taxon>
        <taxon>Methanospirillaceae</taxon>
        <taxon>Methanospirillum</taxon>
    </lineage>
</organism>
<protein>
    <recommendedName>
        <fullName evidence="4">Glycosyltransferase</fullName>
    </recommendedName>
</protein>
<sequence>MQNHSRLYPFHIIVLDNHPENDQRIIRHIDFCKKNQIPIERIRFNLHQKTPEMIIDKIKSNYSLQCPIIFKGGIFNYILVYLSMLFSPWIWYKLIKLIRKIVQKKGERIIFHVHDPFLLIFGAVLKIFKYKNSFIVYDRHEYYEEMKGIGKYCEKFTRFFIDGIVLVTDNQIHSTKTHIPGVNHIVVVPNYPNIDNRFADRIHEKISTVLHSDRINITYIGSLSTKVDRDINGMMDICLALLKKFPEVYVTIGGSTSEKDLLERFDILKTMYSGRFFYAGYLNRNEVIHFTSDAHFGFFLIDVNSPYWVSCSPNKIFDYLLYGVVPIIRANIEERENLKQCSLLYDQIDSKEKIIQDIGYFIENREQLQKFMKEAKKLSQLYSFESVEERYSLLYQKVISSRKEN</sequence>
<reference evidence="2 3" key="1">
    <citation type="submission" date="2021-06" db="EMBL/GenBank/DDBJ databases">
        <title>Complete genome sequence of the secondary alcohol utilizing methanogen Methanospirillum hungatei strain GP1.</title>
        <authorList>
            <person name="Day L.A."/>
            <person name="Costa K.C."/>
        </authorList>
    </citation>
    <scope>NUCLEOTIDE SEQUENCE [LARGE SCALE GENOMIC DNA]</scope>
    <source>
        <strain evidence="2 3">GP1</strain>
    </source>
</reference>
<keyword evidence="1" id="KW-0472">Membrane</keyword>
<evidence type="ECO:0000313" key="2">
    <source>
        <dbReference type="EMBL" id="QXO93558.1"/>
    </source>
</evidence>
<dbReference type="AlphaFoldDB" id="A0A8F5VMC3"/>